<keyword evidence="1" id="KW-0862">Zinc</keyword>
<feature type="binding site" evidence="1">
    <location>
        <position position="16"/>
    </location>
    <ligand>
        <name>Zn(2+)</name>
        <dbReference type="ChEBI" id="CHEBI:29105"/>
    </ligand>
</feature>
<dbReference type="GO" id="GO:0008270">
    <property type="term" value="F:zinc ion binding"/>
    <property type="evidence" value="ECO:0007669"/>
    <property type="project" value="UniProtKB-UniRule"/>
</dbReference>
<organism evidence="4 5">
    <name type="scientific">Pieris brassicae</name>
    <name type="common">White butterfly</name>
    <name type="synonym">Large white butterfly</name>
    <dbReference type="NCBI Taxonomy" id="7116"/>
    <lineage>
        <taxon>Eukaryota</taxon>
        <taxon>Metazoa</taxon>
        <taxon>Ecdysozoa</taxon>
        <taxon>Arthropoda</taxon>
        <taxon>Hexapoda</taxon>
        <taxon>Insecta</taxon>
        <taxon>Pterygota</taxon>
        <taxon>Neoptera</taxon>
        <taxon>Endopterygota</taxon>
        <taxon>Lepidoptera</taxon>
        <taxon>Glossata</taxon>
        <taxon>Ditrysia</taxon>
        <taxon>Papilionoidea</taxon>
        <taxon>Pieridae</taxon>
        <taxon>Pierinae</taxon>
        <taxon>Pieris</taxon>
    </lineage>
</organism>
<feature type="binding site" evidence="1">
    <location>
        <position position="68"/>
    </location>
    <ligand>
        <name>Zn(2+)</name>
        <dbReference type="ChEBI" id="CHEBI:29105"/>
    </ligand>
</feature>
<evidence type="ECO:0000313" key="4">
    <source>
        <dbReference type="EMBL" id="CAH4034462.1"/>
    </source>
</evidence>
<dbReference type="GO" id="GO:0005634">
    <property type="term" value="C:nucleus"/>
    <property type="evidence" value="ECO:0007669"/>
    <property type="project" value="InterPro"/>
</dbReference>
<feature type="binding site" evidence="1">
    <location>
        <position position="19"/>
    </location>
    <ligand>
        <name>Zn(2+)</name>
        <dbReference type="ChEBI" id="CHEBI:29105"/>
    </ligand>
</feature>
<keyword evidence="5" id="KW-1185">Reference proteome</keyword>
<accession>A0A9P0XDP1</accession>
<protein>
    <recommendedName>
        <fullName evidence="3">ZAD domain-containing protein</fullName>
    </recommendedName>
</protein>
<dbReference type="PROSITE" id="PS51915">
    <property type="entry name" value="ZAD"/>
    <property type="match status" value="1"/>
</dbReference>
<keyword evidence="1" id="KW-0479">Metal-binding</keyword>
<dbReference type="Proteomes" id="UP001152562">
    <property type="component" value="Unassembled WGS sequence"/>
</dbReference>
<evidence type="ECO:0000259" key="3">
    <source>
        <dbReference type="PROSITE" id="PS51915"/>
    </source>
</evidence>
<proteinExistence type="predicted"/>
<feature type="binding site" evidence="1">
    <location>
        <position position="71"/>
    </location>
    <ligand>
        <name>Zn(2+)</name>
        <dbReference type="ChEBI" id="CHEBI:29105"/>
    </ligand>
</feature>
<feature type="region of interest" description="Disordered" evidence="2">
    <location>
        <begin position="274"/>
        <end position="297"/>
    </location>
</feature>
<name>A0A9P0XDP1_PIEBR</name>
<dbReference type="SMART" id="SM00868">
    <property type="entry name" value="zf-AD"/>
    <property type="match status" value="1"/>
</dbReference>
<keyword evidence="1" id="KW-0863">Zinc-finger</keyword>
<sequence length="323" mass="37174">MESKYASTWLIAKDLCRCCHAEGDFFNLATPNTFKDREEIYSDMLRTCFDIEIDPVPGRLCIPTYSICSKCVVKLREAVIFKEQVLKCEKKFYELLTSSSIAGLTQIKKEPEMDSEVSAQIKKEPEMYSEVSAQIKKEPEMYSEVLTQIKKEPETDSEDYNYDVGDGMNDYTYNNDMGTSLKIEPWDQVGIEDSTVEISTNPEASSKAITVQVDVRRQHCSQLSTSITTISHVCGNETQATTYLPSIRPGYPKTAAERMKEYRARKKREKLLVNHRKHKKSDAERAREYRTRKKAKLQSGELLKEPIRSRIQKPTEVTVCKWK</sequence>
<evidence type="ECO:0000256" key="2">
    <source>
        <dbReference type="SAM" id="MobiDB-lite"/>
    </source>
</evidence>
<evidence type="ECO:0000313" key="5">
    <source>
        <dbReference type="Proteomes" id="UP001152562"/>
    </source>
</evidence>
<reference evidence="4" key="1">
    <citation type="submission" date="2022-05" db="EMBL/GenBank/DDBJ databases">
        <authorList>
            <person name="Okamura Y."/>
        </authorList>
    </citation>
    <scope>NUCLEOTIDE SEQUENCE</scope>
</reference>
<dbReference type="InterPro" id="IPR012934">
    <property type="entry name" value="Znf_AD"/>
</dbReference>
<dbReference type="EMBL" id="CALOZG010000040">
    <property type="protein sequence ID" value="CAH4034462.1"/>
    <property type="molecule type" value="Genomic_DNA"/>
</dbReference>
<feature type="domain" description="ZAD" evidence="3">
    <location>
        <begin position="14"/>
        <end position="95"/>
    </location>
</feature>
<gene>
    <name evidence="4" type="ORF">PIBRA_LOCUS10645</name>
</gene>
<comment type="caution">
    <text evidence="4">The sequence shown here is derived from an EMBL/GenBank/DDBJ whole genome shotgun (WGS) entry which is preliminary data.</text>
</comment>
<dbReference type="AlphaFoldDB" id="A0A9P0XDP1"/>
<evidence type="ECO:0000256" key="1">
    <source>
        <dbReference type="PROSITE-ProRule" id="PRU01263"/>
    </source>
</evidence>